<reference evidence="2" key="1">
    <citation type="submission" date="2018-05" db="EMBL/GenBank/DDBJ databases">
        <authorList>
            <person name="Lanie J.A."/>
            <person name="Ng W.-L."/>
            <person name="Kazmierczak K.M."/>
            <person name="Andrzejewski T.M."/>
            <person name="Davidsen T.M."/>
            <person name="Wayne K.J."/>
            <person name="Tettelin H."/>
            <person name="Glass J.I."/>
            <person name="Rusch D."/>
            <person name="Podicherti R."/>
            <person name="Tsui H.-C.T."/>
            <person name="Winkler M.E."/>
        </authorList>
    </citation>
    <scope>NUCLEOTIDE SEQUENCE</scope>
</reference>
<dbReference type="PANTHER" id="PTHR16026:SF0">
    <property type="entry name" value="CARTILAGE ACIDIC PROTEIN 1"/>
    <property type="match status" value="1"/>
</dbReference>
<feature type="non-terminal residue" evidence="2">
    <location>
        <position position="1"/>
    </location>
</feature>
<proteinExistence type="predicted"/>
<dbReference type="AlphaFoldDB" id="A0A381W0W5"/>
<name>A0A381W0W5_9ZZZZ</name>
<protein>
    <recommendedName>
        <fullName evidence="1">ASPIC/UnbV domain-containing protein</fullName>
    </recommendedName>
</protein>
<evidence type="ECO:0000313" key="2">
    <source>
        <dbReference type="EMBL" id="SVA46134.1"/>
    </source>
</evidence>
<evidence type="ECO:0000259" key="1">
    <source>
        <dbReference type="Pfam" id="PF07593"/>
    </source>
</evidence>
<accession>A0A381W0W5</accession>
<dbReference type="InterPro" id="IPR011519">
    <property type="entry name" value="UnbV_ASPIC"/>
</dbReference>
<dbReference type="PANTHER" id="PTHR16026">
    <property type="entry name" value="CARTILAGE ACIDIC PROTEIN 1"/>
    <property type="match status" value="1"/>
</dbReference>
<sequence>TNADGIGARVYLMATDSTTKDSLIQVQEVRAGSSYLSMDSVDLEFGLGQVSIVDTVLVLWPSGRRQILNDLPVNKRFVVTESEH</sequence>
<feature type="domain" description="ASPIC/UnbV" evidence="1">
    <location>
        <begin position="5"/>
        <end position="76"/>
    </location>
</feature>
<gene>
    <name evidence="2" type="ORF">METZ01_LOCUS98988</name>
</gene>
<organism evidence="2">
    <name type="scientific">marine metagenome</name>
    <dbReference type="NCBI Taxonomy" id="408172"/>
    <lineage>
        <taxon>unclassified sequences</taxon>
        <taxon>metagenomes</taxon>
        <taxon>ecological metagenomes</taxon>
    </lineage>
</organism>
<dbReference type="EMBL" id="UINC01010366">
    <property type="protein sequence ID" value="SVA46134.1"/>
    <property type="molecule type" value="Genomic_DNA"/>
</dbReference>
<dbReference type="Pfam" id="PF07593">
    <property type="entry name" value="UnbV_ASPIC"/>
    <property type="match status" value="1"/>
</dbReference>
<dbReference type="InterPro" id="IPR027039">
    <property type="entry name" value="Crtac1"/>
</dbReference>